<dbReference type="GO" id="GO:0005739">
    <property type="term" value="C:mitochondrion"/>
    <property type="evidence" value="ECO:0007669"/>
    <property type="project" value="TreeGrafter"/>
</dbReference>
<evidence type="ECO:0000256" key="5">
    <source>
        <dbReference type="PIRSR" id="PIRSR000106-1"/>
    </source>
</evidence>
<dbReference type="InterPro" id="IPR012302">
    <property type="entry name" value="Malic_NAD-bd"/>
</dbReference>
<dbReference type="Pfam" id="PF00390">
    <property type="entry name" value="malic"/>
    <property type="match status" value="1"/>
</dbReference>
<evidence type="ECO:0008006" key="12">
    <source>
        <dbReference type="Google" id="ProtNLM"/>
    </source>
</evidence>
<dbReference type="PANTHER" id="PTHR23406:SF32">
    <property type="entry name" value="NADP-DEPENDENT MALIC ENZYME"/>
    <property type="match status" value="1"/>
</dbReference>
<dbReference type="SUPFAM" id="SSF53223">
    <property type="entry name" value="Aminoacid dehydrogenase-like, N-terminal domain"/>
    <property type="match status" value="1"/>
</dbReference>
<dbReference type="Pfam" id="PF03949">
    <property type="entry name" value="Malic_M"/>
    <property type="match status" value="1"/>
</dbReference>
<evidence type="ECO:0000259" key="9">
    <source>
        <dbReference type="SMART" id="SM01274"/>
    </source>
</evidence>
<dbReference type="Gene3D" id="3.40.50.10380">
    <property type="entry name" value="Malic enzyme, N-terminal domain"/>
    <property type="match status" value="1"/>
</dbReference>
<feature type="active site" description="Proton acceptor" evidence="5">
    <location>
        <position position="210"/>
    </location>
</feature>
<dbReference type="AlphaFoldDB" id="A0A9W7BJ98"/>
<name>A0A9W7BJ98_9STRA</name>
<dbReference type="GO" id="GO:0004471">
    <property type="term" value="F:malate dehydrogenase (decarboxylating) (NAD+) activity"/>
    <property type="evidence" value="ECO:0007669"/>
    <property type="project" value="TreeGrafter"/>
</dbReference>
<dbReference type="OrthoDB" id="5365701at2759"/>
<dbReference type="Gene3D" id="3.40.50.720">
    <property type="entry name" value="NAD(P)-binding Rossmann-like Domain"/>
    <property type="match status" value="1"/>
</dbReference>
<feature type="active site" description="Proton donor" evidence="5">
    <location>
        <position position="139"/>
    </location>
</feature>
<dbReference type="PANTHER" id="PTHR23406">
    <property type="entry name" value="MALIC ENZYME-RELATED"/>
    <property type="match status" value="1"/>
</dbReference>
<keyword evidence="11" id="KW-1185">Reference proteome</keyword>
<dbReference type="Proteomes" id="UP001165085">
    <property type="component" value="Unassembled WGS sequence"/>
</dbReference>
<evidence type="ECO:0000256" key="4">
    <source>
        <dbReference type="ARBA" id="ARBA00023002"/>
    </source>
</evidence>
<accession>A0A9W7BJ98</accession>
<feature type="binding site" evidence="7">
    <location>
        <position position="282"/>
    </location>
    <ligand>
        <name>a divalent metal cation</name>
        <dbReference type="ChEBI" id="CHEBI:60240"/>
    </ligand>
</feature>
<sequence>MLGRLRLDRIVSKASTRPLQTSLLRPFSSSEHDFDFDSLRKFKAPLQVPKRGVDILHDPLFNKGTAFKSGERDRLRFRGLLPPRRLTMDMQAKRMLQAIRDNDSDIGKNKCIEDLHDRNETLYHRLLVDNIEELAPIIYTPTVGQACKEFGTRFRKPRGMYFSAEDKTNMAAMVYNWPQRDVHVIVVTDGSRILGLGDLGANGMGIPIGKLSLYCAAGGIAPHRVLPVTIDVGTDNEELLEDEFYLGLQHKRIKGKEYFEVVDEFMQAVKHRWPHALVQFEDFRSEVAQPLLNNYRDTHLCFNDDIQGTGATTLAGCLGSLRATGKAVEELGNQRILIAGAGSAGIGVAGVLYQAMLEQGFDEATAKKAFFIADEHGLLTKDRTDLNTEQAFFARDEGKGMGLEEIAAEYKPTILLGLTACGGLFKENLIRTMSANCEKPIIFPLSNPTSSAECTAEQAYEWSNGTCVFASGSPFDPVERDGKTYYPTQCNNMFIFPGLGLGASLCGAKKVTDKMLYESAVALANFVTEEELEQGKVFPRVSQIRAVSKAVACSVIREAWKDGITTRVKEKEMSDLENFVDSKMYDPVYVPIVEKPF</sequence>
<feature type="binding site" evidence="6">
    <location>
        <position position="447"/>
    </location>
    <ligand>
        <name>(S)-malate</name>
        <dbReference type="ChEBI" id="CHEBI:15589"/>
    </ligand>
</feature>
<comment type="similarity">
    <text evidence="2">Belongs to the malic enzymes family.</text>
</comment>
<feature type="domain" description="Malic enzyme NAD-binding" evidence="8">
    <location>
        <begin position="306"/>
        <end position="560"/>
    </location>
</feature>
<feature type="binding site" evidence="7">
    <location>
        <position position="305"/>
    </location>
    <ligand>
        <name>a divalent metal cation</name>
        <dbReference type="ChEBI" id="CHEBI:60240"/>
    </ligand>
</feature>
<evidence type="ECO:0000256" key="3">
    <source>
        <dbReference type="ARBA" id="ARBA00022723"/>
    </source>
</evidence>
<feature type="domain" description="Malic enzyme N-terminal" evidence="9">
    <location>
        <begin position="116"/>
        <end position="296"/>
    </location>
</feature>
<reference evidence="11" key="1">
    <citation type="journal article" date="2023" name="Commun. Biol.">
        <title>Genome analysis of Parmales, the sister group of diatoms, reveals the evolutionary specialization of diatoms from phago-mixotrophs to photoautotrophs.</title>
        <authorList>
            <person name="Ban H."/>
            <person name="Sato S."/>
            <person name="Yoshikawa S."/>
            <person name="Yamada K."/>
            <person name="Nakamura Y."/>
            <person name="Ichinomiya M."/>
            <person name="Sato N."/>
            <person name="Blanc-Mathieu R."/>
            <person name="Endo H."/>
            <person name="Kuwata A."/>
            <person name="Ogata H."/>
        </authorList>
    </citation>
    <scope>NUCLEOTIDE SEQUENCE [LARGE SCALE GENOMIC DNA]</scope>
    <source>
        <strain evidence="11">NIES 3701</strain>
    </source>
</reference>
<dbReference type="NCBIfam" id="NF010052">
    <property type="entry name" value="PRK13529.1"/>
    <property type="match status" value="1"/>
</dbReference>
<evidence type="ECO:0000313" key="11">
    <source>
        <dbReference type="Proteomes" id="UP001165085"/>
    </source>
</evidence>
<dbReference type="InterPro" id="IPR012301">
    <property type="entry name" value="Malic_N_dom"/>
</dbReference>
<feature type="binding site" evidence="6">
    <location>
        <position position="192"/>
    </location>
    <ligand>
        <name>(S)-malate</name>
        <dbReference type="ChEBI" id="CHEBI:15589"/>
    </ligand>
</feature>
<dbReference type="EMBL" id="BRXY01000346">
    <property type="protein sequence ID" value="GMH88672.1"/>
    <property type="molecule type" value="Genomic_DNA"/>
</dbReference>
<dbReference type="SMART" id="SM01274">
    <property type="entry name" value="malic"/>
    <property type="match status" value="1"/>
</dbReference>
<organism evidence="10 11">
    <name type="scientific">Triparma strigata</name>
    <dbReference type="NCBI Taxonomy" id="1606541"/>
    <lineage>
        <taxon>Eukaryota</taxon>
        <taxon>Sar</taxon>
        <taxon>Stramenopiles</taxon>
        <taxon>Ochrophyta</taxon>
        <taxon>Bolidophyceae</taxon>
        <taxon>Parmales</taxon>
        <taxon>Triparmaceae</taxon>
        <taxon>Triparma</taxon>
    </lineage>
</organism>
<dbReference type="PRINTS" id="PR00072">
    <property type="entry name" value="MALOXRDTASE"/>
</dbReference>
<dbReference type="CDD" id="cd05312">
    <property type="entry name" value="NAD_bind_1_malic_enz"/>
    <property type="match status" value="1"/>
</dbReference>
<dbReference type="SUPFAM" id="SSF51735">
    <property type="entry name" value="NAD(P)-binding Rossmann-fold domains"/>
    <property type="match status" value="1"/>
</dbReference>
<dbReference type="GO" id="GO:0051287">
    <property type="term" value="F:NAD binding"/>
    <property type="evidence" value="ECO:0007669"/>
    <property type="project" value="InterPro"/>
</dbReference>
<dbReference type="InterPro" id="IPR001891">
    <property type="entry name" value="Malic_OxRdtase"/>
</dbReference>
<dbReference type="FunFam" id="3.40.50.720:FF:000182">
    <property type="entry name" value="NAD-dependent malic enzyme"/>
    <property type="match status" value="1"/>
</dbReference>
<evidence type="ECO:0000256" key="2">
    <source>
        <dbReference type="ARBA" id="ARBA00008785"/>
    </source>
</evidence>
<evidence type="ECO:0000256" key="7">
    <source>
        <dbReference type="PIRSR" id="PIRSR000106-3"/>
    </source>
</evidence>
<protein>
    <recommendedName>
        <fullName evidence="12">Malic enzyme</fullName>
    </recommendedName>
</protein>
<evidence type="ECO:0000256" key="6">
    <source>
        <dbReference type="PIRSR" id="PIRSR000106-2"/>
    </source>
</evidence>
<dbReference type="InterPro" id="IPR036291">
    <property type="entry name" value="NAD(P)-bd_dom_sf"/>
</dbReference>
<dbReference type="GO" id="GO:0046872">
    <property type="term" value="F:metal ion binding"/>
    <property type="evidence" value="ECO:0007669"/>
    <property type="project" value="UniProtKB-KW"/>
</dbReference>
<gene>
    <name evidence="10" type="ORF">TrST_g13653</name>
</gene>
<proteinExistence type="inferred from homology"/>
<evidence type="ECO:0000259" key="8">
    <source>
        <dbReference type="SMART" id="SM00919"/>
    </source>
</evidence>
<dbReference type="SMART" id="SM00919">
    <property type="entry name" value="Malic_M"/>
    <property type="match status" value="1"/>
</dbReference>
<keyword evidence="4" id="KW-0560">Oxidoreductase</keyword>
<dbReference type="GO" id="GO:0006108">
    <property type="term" value="P:malate metabolic process"/>
    <property type="evidence" value="ECO:0007669"/>
    <property type="project" value="TreeGrafter"/>
</dbReference>
<dbReference type="InterPro" id="IPR037062">
    <property type="entry name" value="Malic_N_dom_sf"/>
</dbReference>
<keyword evidence="3 7" id="KW-0479">Metal-binding</keyword>
<evidence type="ECO:0000313" key="10">
    <source>
        <dbReference type="EMBL" id="GMH88672.1"/>
    </source>
</evidence>
<feature type="binding site" evidence="6">
    <location>
        <position position="491"/>
    </location>
    <ligand>
        <name>(S)-malate</name>
        <dbReference type="ChEBI" id="CHEBI:15589"/>
    </ligand>
</feature>
<feature type="binding site" evidence="7">
    <location>
        <position position="281"/>
    </location>
    <ligand>
        <name>a divalent metal cation</name>
        <dbReference type="ChEBI" id="CHEBI:60240"/>
    </ligand>
</feature>
<dbReference type="InterPro" id="IPR046346">
    <property type="entry name" value="Aminoacid_DH-like_N_sf"/>
</dbReference>
<comment type="cofactor">
    <cofactor evidence="7">
        <name>Mg(2+)</name>
        <dbReference type="ChEBI" id="CHEBI:18420"/>
    </cofactor>
    <cofactor evidence="7">
        <name>Mn(2+)</name>
        <dbReference type="ChEBI" id="CHEBI:29035"/>
    </cofactor>
    <text evidence="7">Divalent metal cations. Prefers magnesium or manganese.</text>
</comment>
<comment type="caution">
    <text evidence="10">The sequence shown here is derived from an EMBL/GenBank/DDBJ whole genome shotgun (WGS) entry which is preliminary data.</text>
</comment>
<dbReference type="PIRSF" id="PIRSF000106">
    <property type="entry name" value="ME"/>
    <property type="match status" value="1"/>
</dbReference>
<comment type="cofactor">
    <cofactor evidence="1">
        <name>Mn(2+)</name>
        <dbReference type="ChEBI" id="CHEBI:29035"/>
    </cofactor>
</comment>
<evidence type="ECO:0000256" key="1">
    <source>
        <dbReference type="ARBA" id="ARBA00001936"/>
    </source>
</evidence>